<dbReference type="InterPro" id="IPR024607">
    <property type="entry name" value="Sulfatase_CS"/>
</dbReference>
<dbReference type="KEGG" id="sdyn:Mal52_04520"/>
<sequence precursor="true">MRRYALFVACMWMTLVGPSQVTAEKNAVRPPNFLVILADDLGRELLDCYGGQSRYETPRINQLAADGMRFKHCYATPLCTPSRVEILTGRYSFRNYVAWGALEPGEITFANHLKDAGYATAFAGKWHLGGWSSKPPRIVQAGFEEFCSYDSVQLLADSKRGRGNRFWGGTIDRNGRQTKLDRYGPDVNCDFLVDFIRRHHETPFLAYYCLTPMHRPFHPTPEHPDAPAAGEDPPEAWRGSRGDAKNYAAMLRYTDKLIGRLLDTLQEQGIAENTVVIFTSDNGTDNKGEAKTIRTKFRDRMVSGGKYFPIELGVNVPLIVHWPQRTTPGRVSEELVDLTDLLPTIRKIAGAKKNEGRPTDGVSLVPHLTGQAEHDKSFIYTWGNFDHSSKRYKAPAQYAETFLHVVRDKNWKLYSDGRLFDLSQDFFEEHAIPAETDPTTDAVRTRLRKSLSELRATPPKKF</sequence>
<dbReference type="CDD" id="cd16151">
    <property type="entry name" value="sulfatase_like"/>
    <property type="match status" value="1"/>
</dbReference>
<protein>
    <submittedName>
        <fullName evidence="8">Arylsulfatase</fullName>
        <ecNumber evidence="8">3.1.6.1</ecNumber>
    </submittedName>
</protein>
<proteinExistence type="inferred from homology"/>
<feature type="signal peptide" evidence="6">
    <location>
        <begin position="1"/>
        <end position="23"/>
    </location>
</feature>
<evidence type="ECO:0000256" key="5">
    <source>
        <dbReference type="SAM" id="MobiDB-lite"/>
    </source>
</evidence>
<comment type="similarity">
    <text evidence="1">Belongs to the sulfatase family.</text>
</comment>
<dbReference type="PROSITE" id="PS00149">
    <property type="entry name" value="SULFATASE_2"/>
    <property type="match status" value="1"/>
</dbReference>
<reference evidence="8 9" key="1">
    <citation type="submission" date="2019-02" db="EMBL/GenBank/DDBJ databases">
        <title>Deep-cultivation of Planctomycetes and their phenomic and genomic characterization uncovers novel biology.</title>
        <authorList>
            <person name="Wiegand S."/>
            <person name="Jogler M."/>
            <person name="Boedeker C."/>
            <person name="Pinto D."/>
            <person name="Vollmers J."/>
            <person name="Rivas-Marin E."/>
            <person name="Kohn T."/>
            <person name="Peeters S.H."/>
            <person name="Heuer A."/>
            <person name="Rast P."/>
            <person name="Oberbeckmann S."/>
            <person name="Bunk B."/>
            <person name="Jeske O."/>
            <person name="Meyerdierks A."/>
            <person name="Storesund J.E."/>
            <person name="Kallscheuer N."/>
            <person name="Luecker S."/>
            <person name="Lage O.M."/>
            <person name="Pohl T."/>
            <person name="Merkel B.J."/>
            <person name="Hornburger P."/>
            <person name="Mueller R.-W."/>
            <person name="Bruemmer F."/>
            <person name="Labrenz M."/>
            <person name="Spormann A.M."/>
            <person name="Op den Camp H."/>
            <person name="Overmann J."/>
            <person name="Amann R."/>
            <person name="Jetten M.S.M."/>
            <person name="Mascher T."/>
            <person name="Medema M.H."/>
            <person name="Devos D.P."/>
            <person name="Kaster A.-K."/>
            <person name="Ovreas L."/>
            <person name="Rohde M."/>
            <person name="Galperin M.Y."/>
            <person name="Jogler C."/>
        </authorList>
    </citation>
    <scope>NUCLEOTIDE SEQUENCE [LARGE SCALE GENOMIC DNA]</scope>
    <source>
        <strain evidence="8 9">Mal52</strain>
    </source>
</reference>
<feature type="domain" description="Sulfatase N-terminal" evidence="7">
    <location>
        <begin position="31"/>
        <end position="350"/>
    </location>
</feature>
<dbReference type="AlphaFoldDB" id="A0A517ZHP3"/>
<evidence type="ECO:0000256" key="6">
    <source>
        <dbReference type="SAM" id="SignalP"/>
    </source>
</evidence>
<keyword evidence="6" id="KW-0732">Signal</keyword>
<evidence type="ECO:0000256" key="2">
    <source>
        <dbReference type="ARBA" id="ARBA00022723"/>
    </source>
</evidence>
<dbReference type="PROSITE" id="PS00523">
    <property type="entry name" value="SULFATASE_1"/>
    <property type="match status" value="1"/>
</dbReference>
<dbReference type="Gene3D" id="3.40.720.10">
    <property type="entry name" value="Alkaline Phosphatase, subunit A"/>
    <property type="match status" value="1"/>
</dbReference>
<feature type="chain" id="PRO_5021714442" evidence="6">
    <location>
        <begin position="24"/>
        <end position="462"/>
    </location>
</feature>
<dbReference type="GO" id="GO:0004065">
    <property type="term" value="F:arylsulfatase activity"/>
    <property type="evidence" value="ECO:0007669"/>
    <property type="project" value="UniProtKB-EC"/>
</dbReference>
<dbReference type="PANTHER" id="PTHR42693:SF53">
    <property type="entry name" value="ENDO-4-O-SULFATASE"/>
    <property type="match status" value="1"/>
</dbReference>
<feature type="region of interest" description="Disordered" evidence="5">
    <location>
        <begin position="220"/>
        <end position="241"/>
    </location>
</feature>
<dbReference type="EC" id="3.1.6.1" evidence="8"/>
<evidence type="ECO:0000256" key="4">
    <source>
        <dbReference type="ARBA" id="ARBA00022837"/>
    </source>
</evidence>
<keyword evidence="2" id="KW-0479">Metal-binding</keyword>
<dbReference type="PANTHER" id="PTHR42693">
    <property type="entry name" value="ARYLSULFATASE FAMILY MEMBER"/>
    <property type="match status" value="1"/>
</dbReference>
<organism evidence="8 9">
    <name type="scientific">Symmachiella dynata</name>
    <dbReference type="NCBI Taxonomy" id="2527995"/>
    <lineage>
        <taxon>Bacteria</taxon>
        <taxon>Pseudomonadati</taxon>
        <taxon>Planctomycetota</taxon>
        <taxon>Planctomycetia</taxon>
        <taxon>Planctomycetales</taxon>
        <taxon>Planctomycetaceae</taxon>
        <taxon>Symmachiella</taxon>
    </lineage>
</organism>
<evidence type="ECO:0000313" key="9">
    <source>
        <dbReference type="Proteomes" id="UP000319383"/>
    </source>
</evidence>
<keyword evidence="9" id="KW-1185">Reference proteome</keyword>
<dbReference type="Proteomes" id="UP000319383">
    <property type="component" value="Chromosome"/>
</dbReference>
<evidence type="ECO:0000256" key="1">
    <source>
        <dbReference type="ARBA" id="ARBA00008779"/>
    </source>
</evidence>
<evidence type="ECO:0000256" key="3">
    <source>
        <dbReference type="ARBA" id="ARBA00022801"/>
    </source>
</evidence>
<keyword evidence="3 8" id="KW-0378">Hydrolase</keyword>
<dbReference type="InterPro" id="IPR050738">
    <property type="entry name" value="Sulfatase"/>
</dbReference>
<dbReference type="InterPro" id="IPR017850">
    <property type="entry name" value="Alkaline_phosphatase_core_sf"/>
</dbReference>
<dbReference type="InterPro" id="IPR000917">
    <property type="entry name" value="Sulfatase_N"/>
</dbReference>
<dbReference type="GO" id="GO:0046872">
    <property type="term" value="F:metal ion binding"/>
    <property type="evidence" value="ECO:0007669"/>
    <property type="project" value="UniProtKB-KW"/>
</dbReference>
<evidence type="ECO:0000259" key="7">
    <source>
        <dbReference type="Pfam" id="PF00884"/>
    </source>
</evidence>
<dbReference type="EMBL" id="CP036276">
    <property type="protein sequence ID" value="QDU41997.1"/>
    <property type="molecule type" value="Genomic_DNA"/>
</dbReference>
<gene>
    <name evidence="8" type="primary">atsA_4</name>
    <name evidence="8" type="ORF">Mal52_04520</name>
</gene>
<dbReference type="Pfam" id="PF00884">
    <property type="entry name" value="Sulfatase"/>
    <property type="match status" value="1"/>
</dbReference>
<name>A0A517ZHP3_9PLAN</name>
<dbReference type="RefSeq" id="WP_145374009.1">
    <property type="nucleotide sequence ID" value="NZ_CP036276.1"/>
</dbReference>
<dbReference type="SUPFAM" id="SSF53649">
    <property type="entry name" value="Alkaline phosphatase-like"/>
    <property type="match status" value="1"/>
</dbReference>
<evidence type="ECO:0000313" key="8">
    <source>
        <dbReference type="EMBL" id="QDU41997.1"/>
    </source>
</evidence>
<accession>A0A517ZHP3</accession>
<keyword evidence="4" id="KW-0106">Calcium</keyword>